<dbReference type="eggNOG" id="ENOG502RZ1N">
    <property type="taxonomic scope" value="Eukaryota"/>
</dbReference>
<dbReference type="KEGG" id="ctp:CTRG_02773"/>
<evidence type="ECO:0000313" key="1">
    <source>
        <dbReference type="EMBL" id="EER33955.1"/>
    </source>
</evidence>
<organism evidence="1 2">
    <name type="scientific">Candida tropicalis (strain ATCC MYA-3404 / T1)</name>
    <name type="common">Yeast</name>
    <dbReference type="NCBI Taxonomy" id="294747"/>
    <lineage>
        <taxon>Eukaryota</taxon>
        <taxon>Fungi</taxon>
        <taxon>Dikarya</taxon>
        <taxon>Ascomycota</taxon>
        <taxon>Saccharomycotina</taxon>
        <taxon>Pichiomycetes</taxon>
        <taxon>Debaryomycetaceae</taxon>
        <taxon>Candida/Lodderomyces clade</taxon>
        <taxon>Candida</taxon>
    </lineage>
</organism>
<dbReference type="AlphaFoldDB" id="C5M8Q1"/>
<proteinExistence type="predicted"/>
<gene>
    <name evidence="1" type="ORF">CTRG_02773</name>
</gene>
<dbReference type="GeneID" id="8298335"/>
<dbReference type="VEuPathDB" id="FungiDB:CTRG_02773"/>
<dbReference type="Pfam" id="PF11927">
    <property type="entry name" value="HODM_asu-like"/>
    <property type="match status" value="1"/>
</dbReference>
<reference evidence="1" key="1">
    <citation type="journal article" date="2009" name="Nature">
        <title>Evolution of pathogenicity and sexual reproduction in eight Candida genomes.</title>
        <authorList>
            <person name="Butler G."/>
            <person name="Rasmussen M.D."/>
            <person name="Lin M.F."/>
            <person name="Santos M.A."/>
            <person name="Sakthikumar S."/>
            <person name="Munro C.A."/>
            <person name="Rheinbay E."/>
            <person name="Grabherr M."/>
            <person name="Forche A."/>
            <person name="Reedy J.L."/>
            <person name="Agrafioti I."/>
            <person name="Arnaud M.B."/>
            <person name="Bates S."/>
            <person name="Brown A.J."/>
            <person name="Brunke S."/>
            <person name="Costanzo M.C."/>
            <person name="Fitzpatrick D.A."/>
            <person name="de Groot P.W."/>
            <person name="Harris D."/>
            <person name="Hoyer L.L."/>
            <person name="Hube B."/>
            <person name="Klis F.M."/>
            <person name="Kodira C."/>
            <person name="Lennard N."/>
            <person name="Logue M.E."/>
            <person name="Martin R."/>
            <person name="Neiman A.M."/>
            <person name="Nikolaou E."/>
            <person name="Quail M.A."/>
            <person name="Quinn J."/>
            <person name="Santos M.C."/>
            <person name="Schmitzberger F.F."/>
            <person name="Sherlock G."/>
            <person name="Shah P."/>
            <person name="Silverstein K.A."/>
            <person name="Skrzypek M.S."/>
            <person name="Soll D."/>
            <person name="Staggs R."/>
            <person name="Stansfield I."/>
            <person name="Stumpf M.P."/>
            <person name="Sudbery P.E."/>
            <person name="Srikantha T."/>
            <person name="Zeng Q."/>
            <person name="Berman J."/>
            <person name="Berriman M."/>
            <person name="Heitman J."/>
            <person name="Gow N.A."/>
            <person name="Lorenz M.C."/>
            <person name="Birren B.W."/>
            <person name="Kellis M."/>
            <person name="Cuomo C.A."/>
        </authorList>
    </citation>
    <scope>NUCLEOTIDE SEQUENCE [LARGE SCALE GENOMIC DNA]</scope>
    <source>
        <strain evidence="1">MYA-3404</strain>
    </source>
</reference>
<dbReference type="STRING" id="294747.C5M8Q1"/>
<dbReference type="HOGENOM" id="CLU_025462_2_0_1"/>
<dbReference type="InterPro" id="IPR021848">
    <property type="entry name" value="HODM_asu-like"/>
</dbReference>
<evidence type="ECO:0000313" key="2">
    <source>
        <dbReference type="Proteomes" id="UP000002037"/>
    </source>
</evidence>
<dbReference type="RefSeq" id="XP_002548476.1">
    <property type="nucleotide sequence ID" value="XM_002548430.1"/>
</dbReference>
<evidence type="ECO:0008006" key="3">
    <source>
        <dbReference type="Google" id="ProtNLM"/>
    </source>
</evidence>
<dbReference type="OrthoDB" id="5043642at2759"/>
<protein>
    <recommendedName>
        <fullName evidence="3">HRQ family protein 2</fullName>
    </recommendedName>
</protein>
<reference evidence="1" key="2">
    <citation type="submission" date="2009-06" db="EMBL/GenBank/DDBJ databases">
        <authorList>
            <consortium name="The Broad Institute Genome Sequencing Platform"/>
            <person name="Birren B."/>
            <person name="Lander E."/>
            <person name="Galagan J."/>
            <person name="Nusbaum C."/>
            <person name="Devon K."/>
            <person name="Cuomo C."/>
            <person name="Kellis M."/>
            <person name="Rasmussen M.D."/>
            <person name="Grochow J.A."/>
            <person name="Jaffe D."/>
            <person name="Butler J."/>
            <person name="Alvarez P."/>
            <person name="Gnerre S."/>
            <person name="Grabherr M."/>
            <person name="Kleber M."/>
            <person name="Mauceli E."/>
            <person name="Brockman W."/>
            <person name="MacCallum I.A."/>
            <person name="Rounsley S."/>
            <person name="Young S."/>
            <person name="LaButti K."/>
            <person name="Pushparaj V."/>
            <person name="DeCaprio D."/>
            <person name="Crawford M."/>
            <person name="Koehrsen M."/>
            <person name="Engels R."/>
            <person name="Montgomery P."/>
            <person name="Pearson M."/>
            <person name="Howarth C."/>
            <person name="Larson L."/>
            <person name="Luoma S."/>
            <person name="White J."/>
            <person name="Zeng Q."/>
            <person name="Kodira C."/>
            <person name="Yandava C."/>
            <person name="Alvarado L."/>
            <person name="O'Leary S."/>
            <person name="Soll D.R."/>
            <person name="Srikantha T."/>
        </authorList>
    </citation>
    <scope>NUCLEOTIDE SEQUENCE</scope>
    <source>
        <strain evidence="1">MYA-3404</strain>
    </source>
</reference>
<dbReference type="EMBL" id="GG692397">
    <property type="protein sequence ID" value="EER33955.1"/>
    <property type="molecule type" value="Genomic_DNA"/>
</dbReference>
<accession>C5M8Q1</accession>
<sequence>MYSILLIIILSLVAGYYTFYRKQKHYGVIQNIKPVPPTFTWESQPPLPIRPFVNKRDFNPSMGVKNIGKTPEDWLLIEDTYLSNIKLRKKSLQLQPEIMSYVYNNEISKQSLGEFYNFMVEFLIQRYPMYFKTNIFSNLVTNIITNDEPFPKTSKSLTSDEIMNIIARNIEEDFLILIKDNPEDKSEEYILRSSLNSFPAGFDPSVNFNQPVSFIHKPVPQYKSRLQFTMGKFFNNMKEKDMWVRHNWSIQTHGNLFNVGSNHGREGDELIPLKYEEIDFENGCFLRCERQVFIRLPKTKSIVMTIRTYLTPIDKIKQEGNAKELIRGIDSLPEDLAFYKKRGVWGQAVKEYLNNED</sequence>
<name>C5M8Q1_CANTT</name>
<keyword evidence="2" id="KW-1185">Reference proteome</keyword>
<dbReference type="Proteomes" id="UP000002037">
    <property type="component" value="Unassembled WGS sequence"/>
</dbReference>